<dbReference type="InterPro" id="IPR034457">
    <property type="entry name" value="Organic_radical-activating"/>
</dbReference>
<gene>
    <name evidence="10" type="ORF">GSF08_10615</name>
</gene>
<evidence type="ECO:0000256" key="5">
    <source>
        <dbReference type="ARBA" id="ARBA00022723"/>
    </source>
</evidence>
<dbReference type="InterPro" id="IPR001989">
    <property type="entry name" value="Radical_activat_CS"/>
</dbReference>
<keyword evidence="5" id="KW-0479">Metal-binding</keyword>
<evidence type="ECO:0000256" key="2">
    <source>
        <dbReference type="ARBA" id="ARBA00009777"/>
    </source>
</evidence>
<dbReference type="InterPro" id="IPR012839">
    <property type="entry name" value="Organic_radical_activase"/>
</dbReference>
<proteinExistence type="inferred from homology"/>
<accession>A0A6N8U858</accession>
<evidence type="ECO:0000256" key="4">
    <source>
        <dbReference type="ARBA" id="ARBA00022691"/>
    </source>
</evidence>
<dbReference type="GO" id="GO:0046872">
    <property type="term" value="F:metal ion binding"/>
    <property type="evidence" value="ECO:0007669"/>
    <property type="project" value="UniProtKB-KW"/>
</dbReference>
<dbReference type="NCBIfam" id="TIGR02494">
    <property type="entry name" value="PFLE_PFLC"/>
    <property type="match status" value="1"/>
</dbReference>
<feature type="domain" description="Radical SAM core" evidence="9">
    <location>
        <begin position="15"/>
        <end position="293"/>
    </location>
</feature>
<dbReference type="InterPro" id="IPR058240">
    <property type="entry name" value="rSAM_sf"/>
</dbReference>
<organism evidence="10 11">
    <name type="scientific">Copranaerobaculum intestinale</name>
    <dbReference type="NCBI Taxonomy" id="2692629"/>
    <lineage>
        <taxon>Bacteria</taxon>
        <taxon>Bacillati</taxon>
        <taxon>Bacillota</taxon>
        <taxon>Erysipelotrichia</taxon>
        <taxon>Erysipelotrichales</taxon>
        <taxon>Erysipelotrichaceae</taxon>
        <taxon>Copranaerobaculum</taxon>
    </lineage>
</organism>
<dbReference type="PANTHER" id="PTHR30352">
    <property type="entry name" value="PYRUVATE FORMATE-LYASE-ACTIVATING ENZYME"/>
    <property type="match status" value="1"/>
</dbReference>
<keyword evidence="11" id="KW-1185">Reference proteome</keyword>
<dbReference type="PIRSF" id="PIRSF000371">
    <property type="entry name" value="PFL_act_enz"/>
    <property type="match status" value="1"/>
</dbReference>
<comment type="similarity">
    <text evidence="2">Belongs to the organic radical-activating enzymes family.</text>
</comment>
<dbReference type="SFLD" id="SFLDG01118">
    <property type="entry name" value="activating_enzymes__group_2"/>
    <property type="match status" value="1"/>
</dbReference>
<evidence type="ECO:0000259" key="9">
    <source>
        <dbReference type="PROSITE" id="PS51918"/>
    </source>
</evidence>
<evidence type="ECO:0000256" key="8">
    <source>
        <dbReference type="ARBA" id="ARBA00023014"/>
    </source>
</evidence>
<keyword evidence="6" id="KW-0560">Oxidoreductase</keyword>
<dbReference type="AlphaFoldDB" id="A0A6N8U858"/>
<dbReference type="SFLD" id="SFLDG01066">
    <property type="entry name" value="organic_radical-activating_enz"/>
    <property type="match status" value="1"/>
</dbReference>
<dbReference type="Pfam" id="PF04055">
    <property type="entry name" value="Radical_SAM"/>
    <property type="match status" value="1"/>
</dbReference>
<dbReference type="SUPFAM" id="SSF102114">
    <property type="entry name" value="Radical SAM enzymes"/>
    <property type="match status" value="1"/>
</dbReference>
<name>A0A6N8U858_9FIRM</name>
<dbReference type="GO" id="GO:0016491">
    <property type="term" value="F:oxidoreductase activity"/>
    <property type="evidence" value="ECO:0007669"/>
    <property type="project" value="UniProtKB-KW"/>
</dbReference>
<keyword evidence="7" id="KW-0408">Iron</keyword>
<dbReference type="InterPro" id="IPR007197">
    <property type="entry name" value="rSAM"/>
</dbReference>
<dbReference type="Gene3D" id="3.20.20.70">
    <property type="entry name" value="Aldolase class I"/>
    <property type="match status" value="1"/>
</dbReference>
<protein>
    <submittedName>
        <fullName evidence="10">Glycyl-radical enzyme activating protein</fullName>
    </submittedName>
</protein>
<keyword evidence="3" id="KW-0004">4Fe-4S</keyword>
<dbReference type="PROSITE" id="PS51918">
    <property type="entry name" value="RADICAL_SAM"/>
    <property type="match status" value="1"/>
</dbReference>
<keyword evidence="4" id="KW-0949">S-adenosyl-L-methionine</keyword>
<evidence type="ECO:0000256" key="7">
    <source>
        <dbReference type="ARBA" id="ARBA00023004"/>
    </source>
</evidence>
<dbReference type="SUPFAM" id="SSF54862">
    <property type="entry name" value="4Fe-4S ferredoxins"/>
    <property type="match status" value="1"/>
</dbReference>
<dbReference type="RefSeq" id="WP_160625754.1">
    <property type="nucleotide sequence ID" value="NZ_WUUQ01000006.1"/>
</dbReference>
<evidence type="ECO:0000313" key="10">
    <source>
        <dbReference type="EMBL" id="MXQ74376.1"/>
    </source>
</evidence>
<dbReference type="PROSITE" id="PS01087">
    <property type="entry name" value="RADICAL_ACTIVATING"/>
    <property type="match status" value="1"/>
</dbReference>
<dbReference type="EMBL" id="WUUQ01000006">
    <property type="protein sequence ID" value="MXQ74376.1"/>
    <property type="molecule type" value="Genomic_DNA"/>
</dbReference>
<comment type="cofactor">
    <cofactor evidence="1">
        <name>[4Fe-4S] cluster</name>
        <dbReference type="ChEBI" id="CHEBI:49883"/>
    </cofactor>
</comment>
<keyword evidence="8" id="KW-0411">Iron-sulfur</keyword>
<dbReference type="Proteomes" id="UP000434036">
    <property type="component" value="Unassembled WGS sequence"/>
</dbReference>
<sequence length="302" mass="33622">MVQGRVSKLQRYATKDGPGLRTTVFMTGCNLRCKWCANPEMLNAKGGMFYYKERCQHCGICVQMAALGTITFAEIGCAIDREHCGDLEPIKDACPFEAYESTSQLMDCETLVHKLLRDREFYENSNGGVTFSGGEAGLQDDFLYACAAKLRQAGIHTALDTAGLLEPQRLLRLCQVFDLVLYDIKAFDADIHKRCTGVDNTLILENAKLLCKQKMPMIVRMIVVPGMNDDPADITARLQFVKSLGSSVKQVDLLPYHNLGEGKYDKLGMTYELHDIGKMSDERMEAIKQEGQKLGLHMTIGG</sequence>
<dbReference type="InterPro" id="IPR040074">
    <property type="entry name" value="BssD/PflA/YjjW"/>
</dbReference>
<comment type="caution">
    <text evidence="10">The sequence shown here is derived from an EMBL/GenBank/DDBJ whole genome shotgun (WGS) entry which is preliminary data.</text>
</comment>
<evidence type="ECO:0000256" key="1">
    <source>
        <dbReference type="ARBA" id="ARBA00001966"/>
    </source>
</evidence>
<evidence type="ECO:0000256" key="6">
    <source>
        <dbReference type="ARBA" id="ARBA00023002"/>
    </source>
</evidence>
<dbReference type="InterPro" id="IPR013785">
    <property type="entry name" value="Aldolase_TIM"/>
</dbReference>
<reference evidence="10 11" key="1">
    <citation type="submission" date="2019-12" db="EMBL/GenBank/DDBJ databases">
        <authorList>
            <person name="Yang R."/>
        </authorList>
    </citation>
    <scope>NUCLEOTIDE SEQUENCE [LARGE SCALE GENOMIC DNA]</scope>
    <source>
        <strain evidence="10 11">DONG20-135</strain>
    </source>
</reference>
<evidence type="ECO:0000313" key="11">
    <source>
        <dbReference type="Proteomes" id="UP000434036"/>
    </source>
</evidence>
<dbReference type="PANTHER" id="PTHR30352:SF4">
    <property type="entry name" value="PYRUVATE FORMATE-LYASE 2-ACTIVATING ENZYME"/>
    <property type="match status" value="1"/>
</dbReference>
<evidence type="ECO:0000256" key="3">
    <source>
        <dbReference type="ARBA" id="ARBA00022485"/>
    </source>
</evidence>
<dbReference type="GO" id="GO:0051539">
    <property type="term" value="F:4 iron, 4 sulfur cluster binding"/>
    <property type="evidence" value="ECO:0007669"/>
    <property type="project" value="UniProtKB-KW"/>
</dbReference>
<dbReference type="SFLD" id="SFLDS00029">
    <property type="entry name" value="Radical_SAM"/>
    <property type="match status" value="1"/>
</dbReference>
<reference evidence="10 11" key="2">
    <citation type="submission" date="2020-01" db="EMBL/GenBank/DDBJ databases">
        <title>Clostridiaceae sp. nov. isolated from the gut of human by culturomics.</title>
        <authorList>
            <person name="Chang Y."/>
        </authorList>
    </citation>
    <scope>NUCLEOTIDE SEQUENCE [LARGE SCALE GENOMIC DNA]</scope>
    <source>
        <strain evidence="10 11">DONG20-135</strain>
    </source>
</reference>